<gene>
    <name evidence="18" type="primary">treZ</name>
    <name evidence="18" type="ORF">BN12_2780002</name>
</gene>
<feature type="binding site" evidence="15">
    <location>
        <begin position="271"/>
        <end position="276"/>
    </location>
    <ligand>
        <name>substrate</name>
    </ligand>
</feature>
<evidence type="ECO:0000256" key="9">
    <source>
        <dbReference type="ARBA" id="ARBA00023295"/>
    </source>
</evidence>
<comment type="subcellular location">
    <subcellularLocation>
        <location evidence="1 14">Cytoplasm</location>
    </subcellularLocation>
</comment>
<evidence type="ECO:0000256" key="14">
    <source>
        <dbReference type="PIRSR" id="PIRSR006337-1"/>
    </source>
</evidence>
<evidence type="ECO:0000256" key="16">
    <source>
        <dbReference type="PIRSR" id="PIRSR006337-3"/>
    </source>
</evidence>
<dbReference type="STRING" id="1194083.BN12_2780002"/>
<evidence type="ECO:0000259" key="17">
    <source>
        <dbReference type="SMART" id="SM00642"/>
    </source>
</evidence>
<dbReference type="UniPathway" id="UPA00299"/>
<evidence type="ECO:0000256" key="3">
    <source>
        <dbReference type="ARBA" id="ARBA00008061"/>
    </source>
</evidence>
<dbReference type="GO" id="GO:0005737">
    <property type="term" value="C:cytoplasm"/>
    <property type="evidence" value="ECO:0007669"/>
    <property type="project" value="UniProtKB-SubCell"/>
</dbReference>
<dbReference type="InterPro" id="IPR012768">
    <property type="entry name" value="Trehalose_TreZ"/>
</dbReference>
<comment type="pathway">
    <text evidence="2 13">Glycan biosynthesis; trehalose biosynthesis.</text>
</comment>
<dbReference type="EMBL" id="CAJB01000199">
    <property type="protein sequence ID" value="CCH78339.1"/>
    <property type="molecule type" value="Genomic_DNA"/>
</dbReference>
<protein>
    <recommendedName>
        <fullName evidence="5 13">Malto-oligosyltrehalose trehalohydrolase</fullName>
        <shortName evidence="13">MTHase</shortName>
        <ecNumber evidence="4 13">3.2.1.141</ecNumber>
    </recommendedName>
    <alternativeName>
        <fullName evidence="11 13">4-alpha-D-((1-&gt;4)-alpha-D-glucano)trehalose trehalohydrolase</fullName>
    </alternativeName>
    <alternativeName>
        <fullName evidence="10 13">Maltooligosyl trehalose trehalohydrolase</fullName>
    </alternativeName>
</protein>
<dbReference type="InterPro" id="IPR013783">
    <property type="entry name" value="Ig-like_fold"/>
</dbReference>
<dbReference type="SUPFAM" id="SSF51445">
    <property type="entry name" value="(Trans)glycosidases"/>
    <property type="match status" value="1"/>
</dbReference>
<reference evidence="18 19" key="1">
    <citation type="journal article" date="2013" name="ISME J.">
        <title>A metabolic model for members of the genus Tetrasphaera involved in enhanced biological phosphorus removal.</title>
        <authorList>
            <person name="Kristiansen R."/>
            <person name="Nguyen H.T.T."/>
            <person name="Saunders A.M."/>
            <person name="Nielsen J.L."/>
            <person name="Wimmer R."/>
            <person name="Le V.Q."/>
            <person name="McIlroy S.J."/>
            <person name="Petrovski S."/>
            <person name="Seviour R.J."/>
            <person name="Calteau A."/>
            <person name="Nielsen K.L."/>
            <person name="Nielsen P.H."/>
        </authorList>
    </citation>
    <scope>NUCLEOTIDE SEQUENCE [LARGE SCALE GENOMIC DNA]</scope>
    <source>
        <strain evidence="18 19">T1-X7</strain>
    </source>
</reference>
<dbReference type="PANTHER" id="PTHR43651">
    <property type="entry name" value="1,4-ALPHA-GLUCAN-BRANCHING ENZYME"/>
    <property type="match status" value="1"/>
</dbReference>
<feature type="site" description="Transition state stabilizer" evidence="16">
    <location>
        <position position="406"/>
    </location>
</feature>
<evidence type="ECO:0000256" key="15">
    <source>
        <dbReference type="PIRSR" id="PIRSR006337-2"/>
    </source>
</evidence>
<evidence type="ECO:0000256" key="11">
    <source>
        <dbReference type="ARBA" id="ARBA00033284"/>
    </source>
</evidence>
<dbReference type="SMART" id="SM00642">
    <property type="entry name" value="Aamy"/>
    <property type="match status" value="1"/>
</dbReference>
<feature type="active site" description="Proton donor" evidence="14">
    <location>
        <position position="310"/>
    </location>
</feature>
<dbReference type="PANTHER" id="PTHR43651:SF11">
    <property type="entry name" value="MALTO-OLIGOSYLTREHALOSE TREHALOHYDROLASE"/>
    <property type="match status" value="1"/>
</dbReference>
<evidence type="ECO:0000256" key="6">
    <source>
        <dbReference type="ARBA" id="ARBA00022490"/>
    </source>
</evidence>
<evidence type="ECO:0000313" key="18">
    <source>
        <dbReference type="EMBL" id="CCH78339.1"/>
    </source>
</evidence>
<keyword evidence="6" id="KW-0963">Cytoplasm</keyword>
<dbReference type="EC" id="3.2.1.141" evidence="4 13"/>
<evidence type="ECO:0000256" key="4">
    <source>
        <dbReference type="ARBA" id="ARBA00012268"/>
    </source>
</evidence>
<evidence type="ECO:0000256" key="12">
    <source>
        <dbReference type="ARBA" id="ARBA00034013"/>
    </source>
</evidence>
<proteinExistence type="inferred from homology"/>
<accession>A0A077M297</accession>
<name>A0A077M297_9MICO</name>
<dbReference type="Proteomes" id="UP000035721">
    <property type="component" value="Unassembled WGS sequence"/>
</dbReference>
<dbReference type="AlphaFoldDB" id="A0A077M297"/>
<keyword evidence="9 13" id="KW-0326">Glycosidase</keyword>
<evidence type="ECO:0000256" key="2">
    <source>
        <dbReference type="ARBA" id="ARBA00005199"/>
    </source>
</evidence>
<evidence type="ECO:0000256" key="7">
    <source>
        <dbReference type="ARBA" id="ARBA00022801"/>
    </source>
</evidence>
<keyword evidence="19" id="KW-1185">Reference proteome</keyword>
<dbReference type="Gene3D" id="2.60.40.10">
    <property type="entry name" value="Immunoglobulins"/>
    <property type="match status" value="1"/>
</dbReference>
<feature type="binding site" evidence="15">
    <location>
        <begin position="405"/>
        <end position="410"/>
    </location>
    <ligand>
        <name>substrate</name>
    </ligand>
</feature>
<keyword evidence="8" id="KW-0119">Carbohydrate metabolism</keyword>
<keyword evidence="7 13" id="KW-0378">Hydrolase</keyword>
<evidence type="ECO:0000256" key="1">
    <source>
        <dbReference type="ARBA" id="ARBA00004496"/>
    </source>
</evidence>
<comment type="caution">
    <text evidence="18">The sequence shown here is derived from an EMBL/GenBank/DDBJ whole genome shotgun (WGS) entry which is preliminary data.</text>
</comment>
<evidence type="ECO:0000256" key="10">
    <source>
        <dbReference type="ARBA" id="ARBA00032057"/>
    </source>
</evidence>
<dbReference type="PIRSF" id="PIRSF006337">
    <property type="entry name" value="Trehalose_TreZ"/>
    <property type="match status" value="1"/>
</dbReference>
<dbReference type="GO" id="GO:0005992">
    <property type="term" value="P:trehalose biosynthetic process"/>
    <property type="evidence" value="ECO:0007669"/>
    <property type="project" value="UniProtKB-UniPathway"/>
</dbReference>
<organism evidence="18 19">
    <name type="scientific">Nostocoides japonicum T1-X7</name>
    <dbReference type="NCBI Taxonomy" id="1194083"/>
    <lineage>
        <taxon>Bacteria</taxon>
        <taxon>Bacillati</taxon>
        <taxon>Actinomycetota</taxon>
        <taxon>Actinomycetes</taxon>
        <taxon>Micrococcales</taxon>
        <taxon>Intrasporangiaceae</taxon>
        <taxon>Nostocoides</taxon>
    </lineage>
</organism>
<feature type="domain" description="Glycosyl hydrolase family 13 catalytic" evidence="17">
    <location>
        <begin position="104"/>
        <end position="473"/>
    </location>
</feature>
<dbReference type="CDD" id="cd11325">
    <property type="entry name" value="AmyAc_GTHase"/>
    <property type="match status" value="1"/>
</dbReference>
<comment type="similarity">
    <text evidence="3 13">Belongs to the glycosyl hydrolase 13 family.</text>
</comment>
<feature type="binding site" evidence="15">
    <location>
        <begin position="335"/>
        <end position="339"/>
    </location>
    <ligand>
        <name>substrate</name>
    </ligand>
</feature>
<evidence type="ECO:0000313" key="19">
    <source>
        <dbReference type="Proteomes" id="UP000035721"/>
    </source>
</evidence>
<dbReference type="GO" id="GO:0033942">
    <property type="term" value="F:4-alpha-D-(1-&gt;4)-alpha-D-glucanotrehalose trehalohydrolase activity"/>
    <property type="evidence" value="ECO:0007669"/>
    <property type="project" value="UniProtKB-EC"/>
</dbReference>
<dbReference type="InterPro" id="IPR006047">
    <property type="entry name" value="GH13_cat_dom"/>
</dbReference>
<dbReference type="InterPro" id="IPR017853">
    <property type="entry name" value="GH"/>
</dbReference>
<comment type="catalytic activity">
    <reaction evidence="12 13">
        <text>hydrolysis of (1-&gt;4)-alpha-D-glucosidic linkage in 4-alpha-D-[(1-&gt;4)-alpha-D-glucanosyl]n trehalose to yield trehalose and (1-&gt;4)-alpha-D-glucan.</text>
        <dbReference type="EC" id="3.2.1.141"/>
    </reaction>
</comment>
<dbReference type="Gene3D" id="1.10.10.760">
    <property type="entry name" value="E-set domains of sugar-utilizing enzymes"/>
    <property type="match status" value="1"/>
</dbReference>
<evidence type="ECO:0000256" key="13">
    <source>
        <dbReference type="PIRNR" id="PIRNR006337"/>
    </source>
</evidence>
<feature type="active site" description="Nucleophile" evidence="14">
    <location>
        <position position="273"/>
    </location>
</feature>
<evidence type="ECO:0000256" key="8">
    <source>
        <dbReference type="ARBA" id="ARBA00023277"/>
    </source>
</evidence>
<sequence length="609" mass="66136">MEIEVGPVGEARRRYPMVSESGGWWSWPGAPGVRPDTSDLDYAFVLDGTGPPLPDPRSAYQPEGVHGPSRWFADPGRVVGAGEADPPWRGPQGGTGVLGGVFYELHLGTFTEAGTLDAAIGRIPVLRDLGIDVVELMPVAAFPGRWNWGYDGVGLWAVDDSYASTGTGSIEMPDGREVPGGAEAPDGPDALRRFVDACHRHGIGVCLDVVYNHLGPSGNYLSRFGPYFTEEHTTPWGPAVNFDAAGSVEVRRFVIEAALRWFREFGVDALRLDAVHELRDDSGRHILAELSDEVAALAARLGRPLDLVAESDLNDTRMVTSTAQGGLGMTAQWDDDVHHALHVALTGETSGYYADFADPGALAKVLTKGFHHDGTYSSFRGRDWGRPVEVDGFDGRRLLAYLQTHDQVGNRALGDRITASVTPGQQAIGAALYLTSAYTPLVFMGEEWGASTPFQFFTDFEEPELAAAVSAGRREEFASHGWRSEDIPDPQDPRTRARSVLRWEERHEPAHARMWRWYAALIDLRHREPDLSSGDLAGVRVHHDAAGWLVMRRGAFATVVNLADRPAEAPLPPEATASDVVLSWSGSASVAEGRLSLEGHDAAVVRLRS</sequence>
<dbReference type="InterPro" id="IPR044901">
    <property type="entry name" value="Trehalose_TreZ_E-set_sf"/>
</dbReference>
<evidence type="ECO:0000256" key="5">
    <source>
        <dbReference type="ARBA" id="ARBA00015938"/>
    </source>
</evidence>
<dbReference type="Gene3D" id="3.20.20.80">
    <property type="entry name" value="Glycosidases"/>
    <property type="match status" value="1"/>
</dbReference>